<comment type="catalytic activity">
    <reaction evidence="1">
        <text>Hydrolysis of terminal non-reducing N-acetyl-D-hexosamine residues in N-acetyl-beta-D-hexosaminides.</text>
        <dbReference type="EC" id="3.2.1.52"/>
    </reaction>
</comment>
<comment type="caution">
    <text evidence="9">The sequence shown here is derived from an EMBL/GenBank/DDBJ whole genome shotgun (WGS) entry which is preliminary data.</text>
</comment>
<keyword evidence="10" id="KW-1185">Reference proteome</keyword>
<evidence type="ECO:0000256" key="3">
    <source>
        <dbReference type="ARBA" id="ARBA00012663"/>
    </source>
</evidence>
<dbReference type="EC" id="3.2.1.52" evidence="3"/>
<keyword evidence="4" id="KW-0378">Hydrolase</keyword>
<reference evidence="10" key="1">
    <citation type="journal article" date="2019" name="Int. J. Syst. Evol. Microbiol.">
        <title>The Global Catalogue of Microorganisms (GCM) 10K type strain sequencing project: providing services to taxonomists for standard genome sequencing and annotation.</title>
        <authorList>
            <consortium name="The Broad Institute Genomics Platform"/>
            <consortium name="The Broad Institute Genome Sequencing Center for Infectious Disease"/>
            <person name="Wu L."/>
            <person name="Ma J."/>
        </authorList>
    </citation>
    <scope>NUCLEOTIDE SEQUENCE [LARGE SCALE GENOMIC DNA]</scope>
    <source>
        <strain evidence="10">JCM 18200</strain>
    </source>
</reference>
<feature type="chain" id="PRO_5046775695" description="beta-N-acetylhexosaminidase" evidence="6">
    <location>
        <begin position="21"/>
        <end position="613"/>
    </location>
</feature>
<gene>
    <name evidence="9" type="ORF">GCM10023231_34060</name>
</gene>
<dbReference type="InterPro" id="IPR029018">
    <property type="entry name" value="Hex-like_dom2"/>
</dbReference>
<evidence type="ECO:0000313" key="9">
    <source>
        <dbReference type="EMBL" id="GAA4802279.1"/>
    </source>
</evidence>
<dbReference type="InterPro" id="IPR017853">
    <property type="entry name" value="GH"/>
</dbReference>
<keyword evidence="5" id="KW-0326">Glycosidase</keyword>
<keyword evidence="6" id="KW-0732">Signal</keyword>
<dbReference type="PANTHER" id="PTHR22600">
    <property type="entry name" value="BETA-HEXOSAMINIDASE"/>
    <property type="match status" value="1"/>
</dbReference>
<evidence type="ECO:0000256" key="4">
    <source>
        <dbReference type="ARBA" id="ARBA00022801"/>
    </source>
</evidence>
<dbReference type="RefSeq" id="WP_345233570.1">
    <property type="nucleotide sequence ID" value="NZ_BAABIQ010000042.1"/>
</dbReference>
<dbReference type="SUPFAM" id="SSF51445">
    <property type="entry name" value="(Trans)glycosidases"/>
    <property type="match status" value="1"/>
</dbReference>
<dbReference type="Pfam" id="PF02838">
    <property type="entry name" value="Glyco_hydro_20b"/>
    <property type="match status" value="1"/>
</dbReference>
<dbReference type="PRINTS" id="PR00738">
    <property type="entry name" value="GLHYDRLASE20"/>
</dbReference>
<feature type="signal peptide" evidence="6">
    <location>
        <begin position="1"/>
        <end position="20"/>
    </location>
</feature>
<evidence type="ECO:0000259" key="8">
    <source>
        <dbReference type="Pfam" id="PF02838"/>
    </source>
</evidence>
<comment type="similarity">
    <text evidence="2">Belongs to the glycosyl hydrolase 20 family.</text>
</comment>
<evidence type="ECO:0000256" key="2">
    <source>
        <dbReference type="ARBA" id="ARBA00006285"/>
    </source>
</evidence>
<dbReference type="SUPFAM" id="SSF55545">
    <property type="entry name" value="beta-N-acetylhexosaminidase-like domain"/>
    <property type="match status" value="1"/>
</dbReference>
<protein>
    <recommendedName>
        <fullName evidence="3">beta-N-acetylhexosaminidase</fullName>
        <ecNumber evidence="3">3.2.1.52</ecNumber>
    </recommendedName>
</protein>
<dbReference type="InterPro" id="IPR025705">
    <property type="entry name" value="Beta_hexosaminidase_sua/sub"/>
</dbReference>
<feature type="domain" description="Glycoside hydrolase family 20 catalytic" evidence="7">
    <location>
        <begin position="149"/>
        <end position="496"/>
    </location>
</feature>
<dbReference type="InterPro" id="IPR015883">
    <property type="entry name" value="Glyco_hydro_20_cat"/>
</dbReference>
<dbReference type="PANTHER" id="PTHR22600:SF57">
    <property type="entry name" value="BETA-N-ACETYLHEXOSAMINIDASE"/>
    <property type="match status" value="1"/>
</dbReference>
<dbReference type="CDD" id="cd06563">
    <property type="entry name" value="GH20_chitobiase-like"/>
    <property type="match status" value="1"/>
</dbReference>
<evidence type="ECO:0000313" key="10">
    <source>
        <dbReference type="Proteomes" id="UP001501411"/>
    </source>
</evidence>
<name>A0ABP9BYA8_9SPHI</name>
<dbReference type="Gene3D" id="3.30.379.10">
    <property type="entry name" value="Chitobiase/beta-hexosaminidase domain 2-like"/>
    <property type="match status" value="1"/>
</dbReference>
<proteinExistence type="inferred from homology"/>
<dbReference type="Pfam" id="PF00728">
    <property type="entry name" value="Glyco_hydro_20"/>
    <property type="match status" value="1"/>
</dbReference>
<organism evidence="9 10">
    <name type="scientific">Olivibacter ginsenosidimutans</name>
    <dbReference type="NCBI Taxonomy" id="1176537"/>
    <lineage>
        <taxon>Bacteria</taxon>
        <taxon>Pseudomonadati</taxon>
        <taxon>Bacteroidota</taxon>
        <taxon>Sphingobacteriia</taxon>
        <taxon>Sphingobacteriales</taxon>
        <taxon>Sphingobacteriaceae</taxon>
        <taxon>Olivibacter</taxon>
    </lineage>
</organism>
<evidence type="ECO:0000256" key="1">
    <source>
        <dbReference type="ARBA" id="ARBA00001231"/>
    </source>
</evidence>
<dbReference type="EMBL" id="BAABIQ010000042">
    <property type="protein sequence ID" value="GAA4802279.1"/>
    <property type="molecule type" value="Genomic_DNA"/>
</dbReference>
<sequence>MLRRLLTLVISCFCLQYAFAQEPTYALIPKPSSMQAGTGVFTLDAQTKLVANNDSARKNLELFNDFLWSRYQLRLPIVTEAKGKYIQLNNTMEAAGPEAYHLEVSGQTVQIKGDNSGSFYALQSLLQLVEQKNGALVIPAVTIDDKPEFGYRGIMLDVARHFFSMDELKKIVDVMAYFKFNRLHWHLTDDQGWRLEIKKYPKLTQVSAWRDSTIIGQYGDFKPFIYDGEKHGGYYTQEEARAFVKYAAERKITVIPEIELPGHSTAVLAAYPELGCKDTTYQVAGYWGVFRSIYAPKEETFKFLEDVLTEVIDIFPSKYIHIGGDEVPKDDWKESEMAQKFIKKHKLKDEHELQSFFIQRIEKFLNARGKRIIGWDEILEGGLAPNATVMSWRGEEGGIQAAKLGHDVIMTPNSYLYIDYAQAKDVQTEPLVIGGFVPLDKVYSYHPRPASLSAAEQQHILGVQANLWTEYIGTNNKLEYMLFPRILALSEIAWTAKEQQNYDDFSTKRLPTRLQELGQLDISYRIPEAKVTFGTDGATGRKTAEIVPLVANSTVYYTLDNHKADQNGHLYTGPIALPWAGQGEKPINLNYVVVTPDGRMSSMFSVPYSGKQE</sequence>
<feature type="domain" description="Beta-hexosaminidase bacterial type N-terminal" evidence="8">
    <location>
        <begin position="25"/>
        <end position="145"/>
    </location>
</feature>
<evidence type="ECO:0000259" key="7">
    <source>
        <dbReference type="Pfam" id="PF00728"/>
    </source>
</evidence>
<evidence type="ECO:0000256" key="6">
    <source>
        <dbReference type="SAM" id="SignalP"/>
    </source>
</evidence>
<dbReference type="InterPro" id="IPR015882">
    <property type="entry name" value="HEX_bac_N"/>
</dbReference>
<evidence type="ECO:0000256" key="5">
    <source>
        <dbReference type="ARBA" id="ARBA00023295"/>
    </source>
</evidence>
<dbReference type="Proteomes" id="UP001501411">
    <property type="component" value="Unassembled WGS sequence"/>
</dbReference>
<dbReference type="Gene3D" id="3.20.20.80">
    <property type="entry name" value="Glycosidases"/>
    <property type="match status" value="1"/>
</dbReference>
<accession>A0ABP9BYA8</accession>